<dbReference type="EMBL" id="CAJNOC010005609">
    <property type="protein sequence ID" value="CAF1056951.1"/>
    <property type="molecule type" value="Genomic_DNA"/>
</dbReference>
<protein>
    <recommendedName>
        <fullName evidence="3">Glycosyltransferase family 92 protein</fullName>
    </recommendedName>
</protein>
<keyword evidence="2" id="KW-1185">Reference proteome</keyword>
<evidence type="ECO:0000313" key="2">
    <source>
        <dbReference type="Proteomes" id="UP000663879"/>
    </source>
</evidence>
<name>A0A814L116_9BILA</name>
<dbReference type="AlphaFoldDB" id="A0A814L116"/>
<gene>
    <name evidence="1" type="ORF">OXX778_LOCUS19097</name>
</gene>
<evidence type="ECO:0008006" key="3">
    <source>
        <dbReference type="Google" id="ProtNLM"/>
    </source>
</evidence>
<comment type="caution">
    <text evidence="1">The sequence shown here is derived from an EMBL/GenBank/DDBJ whole genome shotgun (WGS) entry which is preliminary data.</text>
</comment>
<organism evidence="1 2">
    <name type="scientific">Brachionus calyciflorus</name>
    <dbReference type="NCBI Taxonomy" id="104777"/>
    <lineage>
        <taxon>Eukaryota</taxon>
        <taxon>Metazoa</taxon>
        <taxon>Spiralia</taxon>
        <taxon>Gnathifera</taxon>
        <taxon>Rotifera</taxon>
        <taxon>Eurotatoria</taxon>
        <taxon>Monogononta</taxon>
        <taxon>Pseudotrocha</taxon>
        <taxon>Ploima</taxon>
        <taxon>Brachionidae</taxon>
        <taxon>Brachionus</taxon>
    </lineage>
</organism>
<sequence length="497" mass="59616">MRSKTIKKLTQVSLFLIILFVFYSKWASKYAQKELSLENYCIENPEWLALSEKIFIKRTFLFYYIEQKRFTSFLILNSNEKYFQLKLEFHIYYKNKLITKHLSDYIKLKITSNGSEYKQSVLEYFFDLEKLVSNTLDNNNVKIKVYFLLDDANSYLSEDLNVKIKFINNVEKQNGVLLCMKCLSIKTSEWKQSKLWLEINKKAGYSKINICNQSIPNINNLNLIFEQNKNFVNLYNPKCMPNFIKNITNYLNNFNDIFLKECQMENLDKYQYISIVDLDETILPKLIETHSPKEMLNFNCKNDKIENLFNKLSMGKSINFHRGFYLKYQFMEYLFEKFKKIDVLDKKSSFTLEIDQPYGINGNEKFYYKIKIENNDAIEHARYLYKTYFEQIKPFREKNKKIIESYGGKFDRLFYRLEKEANGSNFKTVFNTNVIFDSVHNISHVKVSPRHAIMSSFKEVYQYDRNNFISIKQIQLDLNYFNCFFIPILRNLSFVKV</sequence>
<proteinExistence type="predicted"/>
<reference evidence="1" key="1">
    <citation type="submission" date="2021-02" db="EMBL/GenBank/DDBJ databases">
        <authorList>
            <person name="Nowell W R."/>
        </authorList>
    </citation>
    <scope>NUCLEOTIDE SEQUENCE</scope>
    <source>
        <strain evidence="1">Ploen Becks lab</strain>
    </source>
</reference>
<evidence type="ECO:0000313" key="1">
    <source>
        <dbReference type="EMBL" id="CAF1056951.1"/>
    </source>
</evidence>
<accession>A0A814L116</accession>
<dbReference type="Proteomes" id="UP000663879">
    <property type="component" value="Unassembled WGS sequence"/>
</dbReference>
<dbReference type="OrthoDB" id="7917939at2759"/>